<feature type="transmembrane region" description="Helical" evidence="1">
    <location>
        <begin position="21"/>
        <end position="41"/>
    </location>
</feature>
<dbReference type="EMBL" id="AEMG01000019">
    <property type="protein sequence ID" value="EFW90919.1"/>
    <property type="molecule type" value="Genomic_DNA"/>
</dbReference>
<comment type="caution">
    <text evidence="2">The sequence shown here is derived from an EMBL/GenBank/DDBJ whole genome shotgun (WGS) entry which is preliminary data.</text>
</comment>
<dbReference type="eggNOG" id="arCOG06267">
    <property type="taxonomic scope" value="Archaea"/>
</dbReference>
<sequence length="199" mass="22120">MSQSTPTYLHQIREITEESSLSFLVSAVLLPLSVVGATVLIDDPLLLLYAHIVSGTVWFGMAIVFPAALILYLGTASPERAKAFTQRVIPKVVVFMLVISFTTVLSGSLLAEQFGLLHADNPWMLRVFVLGWLLWLFGLLVSNRMHLTVYFEGQAPSPDPSRLKSIEKRILLVGTFETAVMLGIIFLVLNPGFRFWSLL</sequence>
<dbReference type="PATRIC" id="fig|797209.4.peg.3381"/>
<protein>
    <recommendedName>
        <fullName evidence="4">Copper resistance protein D</fullName>
    </recommendedName>
</protein>
<keyword evidence="1" id="KW-1133">Transmembrane helix</keyword>
<feature type="transmembrane region" description="Helical" evidence="1">
    <location>
        <begin position="92"/>
        <end position="111"/>
    </location>
</feature>
<keyword evidence="1" id="KW-0812">Transmembrane</keyword>
<reference evidence="2 3" key="1">
    <citation type="journal article" date="2014" name="ISME J.">
        <title>Trehalose/2-sulfotrehalose biosynthesis and glycine-betaine uptake are widely spread mechanisms for osmoadaptation in the Halobacteriales.</title>
        <authorList>
            <person name="Youssef N.H."/>
            <person name="Savage-Ashlock K.N."/>
            <person name="McCully A.L."/>
            <person name="Luedtke B."/>
            <person name="Shaw E.I."/>
            <person name="Hoff W.D."/>
            <person name="Elshahed M.S."/>
        </authorList>
    </citation>
    <scope>NUCLEOTIDE SEQUENCE [LARGE SCALE GENOMIC DNA]</scope>
    <source>
        <strain evidence="2 3">DX253</strain>
    </source>
</reference>
<evidence type="ECO:0000313" key="3">
    <source>
        <dbReference type="Proteomes" id="UP000003751"/>
    </source>
</evidence>
<evidence type="ECO:0000313" key="2">
    <source>
        <dbReference type="EMBL" id="EFW90919.1"/>
    </source>
</evidence>
<dbReference type="Proteomes" id="UP000003751">
    <property type="component" value="Unassembled WGS sequence"/>
</dbReference>
<name>E7QXB6_HALPU</name>
<proteinExistence type="predicted"/>
<dbReference type="AlphaFoldDB" id="E7QXB6"/>
<dbReference type="RefSeq" id="WP_007981916.1">
    <property type="nucleotide sequence ID" value="NZ_AEMG01000019.1"/>
</dbReference>
<dbReference type="InterPro" id="IPR018729">
    <property type="entry name" value="DUF2269_transmembrane"/>
</dbReference>
<feature type="transmembrane region" description="Helical" evidence="1">
    <location>
        <begin position="170"/>
        <end position="189"/>
    </location>
</feature>
<evidence type="ECO:0008006" key="4">
    <source>
        <dbReference type="Google" id="ProtNLM"/>
    </source>
</evidence>
<accession>E7QXB6</accession>
<feature type="transmembrane region" description="Helical" evidence="1">
    <location>
        <begin position="47"/>
        <end position="72"/>
    </location>
</feature>
<dbReference type="OrthoDB" id="10480at2157"/>
<gene>
    <name evidence="2" type="ORF">ZOD2009_17273</name>
</gene>
<keyword evidence="1" id="KW-0472">Membrane</keyword>
<feature type="transmembrane region" description="Helical" evidence="1">
    <location>
        <begin position="123"/>
        <end position="141"/>
    </location>
</feature>
<dbReference type="Pfam" id="PF10027">
    <property type="entry name" value="DUF2269"/>
    <property type="match status" value="1"/>
</dbReference>
<evidence type="ECO:0000256" key="1">
    <source>
        <dbReference type="SAM" id="Phobius"/>
    </source>
</evidence>
<organism evidence="2 3">
    <name type="scientific">Haladaptatus paucihalophilus DX253</name>
    <dbReference type="NCBI Taxonomy" id="797209"/>
    <lineage>
        <taxon>Archaea</taxon>
        <taxon>Methanobacteriati</taxon>
        <taxon>Methanobacteriota</taxon>
        <taxon>Stenosarchaea group</taxon>
        <taxon>Halobacteria</taxon>
        <taxon>Halobacteriales</taxon>
        <taxon>Haladaptataceae</taxon>
        <taxon>Haladaptatus</taxon>
    </lineage>
</organism>